<dbReference type="GeneID" id="54292571"/>
<proteinExistence type="predicted"/>
<keyword evidence="1" id="KW-0812">Transmembrane</keyword>
<evidence type="ECO:0000256" key="1">
    <source>
        <dbReference type="SAM" id="Phobius"/>
    </source>
</evidence>
<dbReference type="AlphaFoldDB" id="A0A6A6B181"/>
<keyword evidence="1" id="KW-1133">Transmembrane helix</keyword>
<sequence length="253" mass="27454">MGPNNQDKHACMLIAHCAPPSSSVVVQIARNSPLLALAPKPAQQAAHAPLLLLLFLHVFLRVVAKAHARTSASLLIHSPPLSTSSNYWRRVARRRRRRLALVGLVQAQTQALRPAGAVARTGRRGLSLARRGPGVEGRLGLGARRRRLRRVDRIRLVARLARRVVVRVGGVVVVLAVARPACRRVLARELVVLDGGEDEVVVIQQDLRGAGRAIANVDAAAVALGVAPAMRAPHEGRARAVRPRPRLRIRRGR</sequence>
<feature type="transmembrane region" description="Helical" evidence="1">
    <location>
        <begin position="45"/>
        <end position="64"/>
    </location>
</feature>
<reference evidence="2" key="1">
    <citation type="journal article" date="2020" name="Stud. Mycol.">
        <title>101 Dothideomycetes genomes: a test case for predicting lifestyles and emergence of pathogens.</title>
        <authorList>
            <person name="Haridas S."/>
            <person name="Albert R."/>
            <person name="Binder M."/>
            <person name="Bloem J."/>
            <person name="Labutti K."/>
            <person name="Salamov A."/>
            <person name="Andreopoulos B."/>
            <person name="Baker S."/>
            <person name="Barry K."/>
            <person name="Bills G."/>
            <person name="Bluhm B."/>
            <person name="Cannon C."/>
            <person name="Castanera R."/>
            <person name="Culley D."/>
            <person name="Daum C."/>
            <person name="Ezra D."/>
            <person name="Gonzalez J."/>
            <person name="Henrissat B."/>
            <person name="Kuo A."/>
            <person name="Liang C."/>
            <person name="Lipzen A."/>
            <person name="Lutzoni F."/>
            <person name="Magnuson J."/>
            <person name="Mondo S."/>
            <person name="Nolan M."/>
            <person name="Ohm R."/>
            <person name="Pangilinan J."/>
            <person name="Park H.-J."/>
            <person name="Ramirez L."/>
            <person name="Alfaro M."/>
            <person name="Sun H."/>
            <person name="Tritt A."/>
            <person name="Yoshinaga Y."/>
            <person name="Zwiers L.-H."/>
            <person name="Turgeon B."/>
            <person name="Goodwin S."/>
            <person name="Spatafora J."/>
            <person name="Crous P."/>
            <person name="Grigoriev I."/>
        </authorList>
    </citation>
    <scope>NUCLEOTIDE SEQUENCE</scope>
    <source>
        <strain evidence="2">CBS 121167</strain>
    </source>
</reference>
<keyword evidence="1" id="KW-0472">Membrane</keyword>
<keyword evidence="3" id="KW-1185">Reference proteome</keyword>
<gene>
    <name evidence="2" type="ORF">K452DRAFT_115039</name>
</gene>
<protein>
    <submittedName>
        <fullName evidence="2">Uncharacterized protein</fullName>
    </submittedName>
</protein>
<evidence type="ECO:0000313" key="3">
    <source>
        <dbReference type="Proteomes" id="UP000799438"/>
    </source>
</evidence>
<dbReference type="Proteomes" id="UP000799438">
    <property type="component" value="Unassembled WGS sequence"/>
</dbReference>
<accession>A0A6A6B181</accession>
<dbReference type="RefSeq" id="XP_033392733.1">
    <property type="nucleotide sequence ID" value="XM_033535077.1"/>
</dbReference>
<organism evidence="2 3">
    <name type="scientific">Aplosporella prunicola CBS 121167</name>
    <dbReference type="NCBI Taxonomy" id="1176127"/>
    <lineage>
        <taxon>Eukaryota</taxon>
        <taxon>Fungi</taxon>
        <taxon>Dikarya</taxon>
        <taxon>Ascomycota</taxon>
        <taxon>Pezizomycotina</taxon>
        <taxon>Dothideomycetes</taxon>
        <taxon>Dothideomycetes incertae sedis</taxon>
        <taxon>Botryosphaeriales</taxon>
        <taxon>Aplosporellaceae</taxon>
        <taxon>Aplosporella</taxon>
    </lineage>
</organism>
<dbReference type="EMBL" id="ML995508">
    <property type="protein sequence ID" value="KAF2137015.1"/>
    <property type="molecule type" value="Genomic_DNA"/>
</dbReference>
<evidence type="ECO:0000313" key="2">
    <source>
        <dbReference type="EMBL" id="KAF2137015.1"/>
    </source>
</evidence>
<name>A0A6A6B181_9PEZI</name>